<organism evidence="1 2">
    <name type="scientific">Streptomyces sirii</name>
    <dbReference type="NCBI Taxonomy" id="3127701"/>
    <lineage>
        <taxon>Bacteria</taxon>
        <taxon>Bacillati</taxon>
        <taxon>Actinomycetota</taxon>
        <taxon>Actinomycetes</taxon>
        <taxon>Kitasatosporales</taxon>
        <taxon>Streptomycetaceae</taxon>
        <taxon>Streptomyces</taxon>
    </lineage>
</organism>
<dbReference type="RefSeq" id="WP_399144985.1">
    <property type="nucleotide sequence ID" value="NZ_CP147982.1"/>
</dbReference>
<name>A0ABZ2QI24_9ACTN</name>
<accession>A0ABZ2QI24</accession>
<reference evidence="1 2" key="1">
    <citation type="submission" date="2024-03" db="EMBL/GenBank/DDBJ databases">
        <title>The complete genome of Streptomyces sirii sp.nov.</title>
        <authorList>
            <person name="Zakalyukina Y.V."/>
            <person name="Belik A.R."/>
            <person name="Biryukov M.V."/>
            <person name="Baturina O.A."/>
            <person name="Kabilov M.R."/>
        </authorList>
    </citation>
    <scope>NUCLEOTIDE SEQUENCE [LARGE SCALE GENOMIC DNA]</scope>
    <source>
        <strain evidence="1 2">BP-8</strain>
    </source>
</reference>
<proteinExistence type="predicted"/>
<evidence type="ECO:0000313" key="2">
    <source>
        <dbReference type="Proteomes" id="UP001626628"/>
    </source>
</evidence>
<dbReference type="Proteomes" id="UP001626628">
    <property type="component" value="Chromosome"/>
</dbReference>
<sequence length="77" mass="8237">MAACEVCGNEYEMAFEVRVAGTAYTFDCFECAAHKLAPVCENCGCRILGHGHQSDGQFFCCAHCARAQGHMALADSA</sequence>
<dbReference type="EMBL" id="CP147982">
    <property type="protein sequence ID" value="WXK75001.1"/>
    <property type="molecule type" value="Genomic_DNA"/>
</dbReference>
<evidence type="ECO:0000313" key="1">
    <source>
        <dbReference type="EMBL" id="WXK75001.1"/>
    </source>
</evidence>
<keyword evidence="2" id="KW-1185">Reference proteome</keyword>
<protein>
    <recommendedName>
        <fullName evidence="3">Prokaryotic metallothionein</fullName>
    </recommendedName>
</protein>
<gene>
    <name evidence="1" type="ORF">WAB15_02915</name>
</gene>
<evidence type="ECO:0008006" key="3">
    <source>
        <dbReference type="Google" id="ProtNLM"/>
    </source>
</evidence>